<keyword evidence="2" id="KW-1185">Reference proteome</keyword>
<name>A0A3D8IHV7_9HELI</name>
<protein>
    <submittedName>
        <fullName evidence="1">Transformation system protein</fullName>
    </submittedName>
</protein>
<dbReference type="InterPro" id="IPR029057">
    <property type="entry name" value="PRTase-like"/>
</dbReference>
<dbReference type="EMBL" id="NXLQ01000019">
    <property type="protein sequence ID" value="RDU64234.1"/>
    <property type="molecule type" value="Genomic_DNA"/>
</dbReference>
<dbReference type="Gene3D" id="3.40.50.2020">
    <property type="match status" value="1"/>
</dbReference>
<dbReference type="RefSeq" id="WP_115543459.1">
    <property type="nucleotide sequence ID" value="NZ_NXLQ01000019.1"/>
</dbReference>
<dbReference type="Proteomes" id="UP000256379">
    <property type="component" value="Unassembled WGS sequence"/>
</dbReference>
<evidence type="ECO:0000313" key="2">
    <source>
        <dbReference type="Proteomes" id="UP000256379"/>
    </source>
</evidence>
<evidence type="ECO:0000313" key="1">
    <source>
        <dbReference type="EMBL" id="RDU64234.1"/>
    </source>
</evidence>
<accession>A0A3D8IHV7</accession>
<dbReference type="AlphaFoldDB" id="A0A3D8IHV7"/>
<dbReference type="SUPFAM" id="SSF53271">
    <property type="entry name" value="PRTase-like"/>
    <property type="match status" value="1"/>
</dbReference>
<organism evidence="1 2">
    <name type="scientific">Helicobacter didelphidarum</name>
    <dbReference type="NCBI Taxonomy" id="2040648"/>
    <lineage>
        <taxon>Bacteria</taxon>
        <taxon>Pseudomonadati</taxon>
        <taxon>Campylobacterota</taxon>
        <taxon>Epsilonproteobacteria</taxon>
        <taxon>Campylobacterales</taxon>
        <taxon>Helicobacteraceae</taxon>
        <taxon>Helicobacter</taxon>
    </lineage>
</organism>
<gene>
    <name evidence="1" type="ORF">CQA53_07870</name>
</gene>
<sequence length="195" mass="22722">MYCLLCQHLNFSIICKKCLNNLWHIESKRELSNGFKVFSSFALSELKTLIYSKNNIIGSRIISRLGIFGVKRFFDYHQELLNLQKDSIAVVCVRNRIIGAYSHSAILAHCFKKYGFKVFYNALITQNDIRFTTLTKTQREETSREFHFKIHKHFSMIIIVDDIITTGETLLEASNIIAKNNHTPLFAWTLCDSRY</sequence>
<proteinExistence type="predicted"/>
<reference evidence="1 2" key="1">
    <citation type="submission" date="2018-04" db="EMBL/GenBank/DDBJ databases">
        <title>Novel Campyloabacter and Helicobacter Species and Strains.</title>
        <authorList>
            <person name="Mannion A.J."/>
            <person name="Shen Z."/>
            <person name="Fox J.G."/>
        </authorList>
    </citation>
    <scope>NUCLEOTIDE SEQUENCE [LARGE SCALE GENOMIC DNA]</scope>
    <source>
        <strain evidence="1 2">MIT 17-337</strain>
    </source>
</reference>
<dbReference type="OrthoDB" id="5342812at2"/>
<comment type="caution">
    <text evidence="1">The sequence shown here is derived from an EMBL/GenBank/DDBJ whole genome shotgun (WGS) entry which is preliminary data.</text>
</comment>